<dbReference type="GO" id="GO:0005886">
    <property type="term" value="C:plasma membrane"/>
    <property type="evidence" value="ECO:0007669"/>
    <property type="project" value="UniProtKB-SubCell"/>
</dbReference>
<dbReference type="PANTHER" id="PTHR30572:SF4">
    <property type="entry name" value="ABC TRANSPORTER PERMEASE YTRF"/>
    <property type="match status" value="1"/>
</dbReference>
<proteinExistence type="inferred from homology"/>
<dbReference type="Pfam" id="PF02687">
    <property type="entry name" value="FtsX"/>
    <property type="match status" value="1"/>
</dbReference>
<evidence type="ECO:0000256" key="6">
    <source>
        <dbReference type="ARBA" id="ARBA00038076"/>
    </source>
</evidence>
<evidence type="ECO:0000256" key="1">
    <source>
        <dbReference type="ARBA" id="ARBA00004651"/>
    </source>
</evidence>
<keyword evidence="5 7" id="KW-0472">Membrane</keyword>
<dbReference type="RefSeq" id="WP_103965633.1">
    <property type="nucleotide sequence ID" value="NZ_FNUX01000003.1"/>
</dbReference>
<evidence type="ECO:0000256" key="2">
    <source>
        <dbReference type="ARBA" id="ARBA00022475"/>
    </source>
</evidence>
<evidence type="ECO:0000313" key="11">
    <source>
        <dbReference type="Proteomes" id="UP000236753"/>
    </source>
</evidence>
<keyword evidence="2" id="KW-1003">Cell membrane</keyword>
<evidence type="ECO:0000313" key="10">
    <source>
        <dbReference type="EMBL" id="SEF55672.1"/>
    </source>
</evidence>
<sequence>MNLSAIFGEALRALRQNRLRTGLTMLGMIIGVAAVVLMLSIGQGARTKINETIAAMGSNLLLVVPGAMSSGGFSFGSGSVRTLTINDAHAIAELASIRATAPVTSGTVQLNYAAKNWSTLITGTTPEYFEVGNWTMESGTAFTESEVRSAARVVVLGSITAKNLFGDEEPVGKTIRITNRPFLVVGVLMAKGQSLTGRDQDDNVFVPISTSERQITGNQFPGSIRYMLVQGASANEMDIAEIEITQLLRQRHRIPNGKDNDFTVRNLTAIADVATDAAKIMSIVLGAIASVSLLVGGIGIMNIMLVSVTERTREIGIRMAIGANQRAILTQFLLEAMMICIMGGLIGLIIGIGGAWLVSQVADMLIVITVGMIGLAFLFSSAVGIFFGFYPARKAASLKPVDALRYE</sequence>
<dbReference type="Proteomes" id="UP000236753">
    <property type="component" value="Unassembled WGS sequence"/>
</dbReference>
<dbReference type="InterPro" id="IPR003838">
    <property type="entry name" value="ABC3_permease_C"/>
</dbReference>
<gene>
    <name evidence="10" type="ORF">SAMN05216334_103158</name>
</gene>
<comment type="similarity">
    <text evidence="6">Belongs to the ABC-4 integral membrane protein family.</text>
</comment>
<dbReference type="InterPro" id="IPR025857">
    <property type="entry name" value="MacB_PCD"/>
</dbReference>
<dbReference type="Pfam" id="PF12704">
    <property type="entry name" value="MacB_PCD"/>
    <property type="match status" value="1"/>
</dbReference>
<evidence type="ECO:0000256" key="3">
    <source>
        <dbReference type="ARBA" id="ARBA00022692"/>
    </source>
</evidence>
<evidence type="ECO:0000259" key="9">
    <source>
        <dbReference type="Pfam" id="PF12704"/>
    </source>
</evidence>
<evidence type="ECO:0000256" key="7">
    <source>
        <dbReference type="SAM" id="Phobius"/>
    </source>
</evidence>
<accession>A0A1H5SYH9</accession>
<evidence type="ECO:0000256" key="5">
    <source>
        <dbReference type="ARBA" id="ARBA00023136"/>
    </source>
</evidence>
<keyword evidence="4 7" id="KW-1133">Transmembrane helix</keyword>
<organism evidence="10 11">
    <name type="scientific">Nitrosomonas ureae</name>
    <dbReference type="NCBI Taxonomy" id="44577"/>
    <lineage>
        <taxon>Bacteria</taxon>
        <taxon>Pseudomonadati</taxon>
        <taxon>Pseudomonadota</taxon>
        <taxon>Betaproteobacteria</taxon>
        <taxon>Nitrosomonadales</taxon>
        <taxon>Nitrosomonadaceae</taxon>
        <taxon>Nitrosomonas</taxon>
    </lineage>
</organism>
<feature type="transmembrane region" description="Helical" evidence="7">
    <location>
        <begin position="327"/>
        <end position="358"/>
    </location>
</feature>
<feature type="transmembrane region" description="Helical" evidence="7">
    <location>
        <begin position="364"/>
        <end position="390"/>
    </location>
</feature>
<feature type="transmembrane region" description="Helical" evidence="7">
    <location>
        <begin position="280"/>
        <end position="306"/>
    </location>
</feature>
<dbReference type="InterPro" id="IPR050250">
    <property type="entry name" value="Macrolide_Exporter_MacB"/>
</dbReference>
<name>A0A1H5SYH9_9PROT</name>
<feature type="transmembrane region" description="Helical" evidence="7">
    <location>
        <begin position="21"/>
        <end position="41"/>
    </location>
</feature>
<dbReference type="AlphaFoldDB" id="A0A1H5SYH9"/>
<dbReference type="EMBL" id="FNUX01000003">
    <property type="protein sequence ID" value="SEF55672.1"/>
    <property type="molecule type" value="Genomic_DNA"/>
</dbReference>
<evidence type="ECO:0000256" key="4">
    <source>
        <dbReference type="ARBA" id="ARBA00022989"/>
    </source>
</evidence>
<keyword evidence="3 7" id="KW-0812">Transmembrane</keyword>
<reference evidence="10 11" key="1">
    <citation type="submission" date="2016-10" db="EMBL/GenBank/DDBJ databases">
        <authorList>
            <person name="de Groot N.N."/>
        </authorList>
    </citation>
    <scope>NUCLEOTIDE SEQUENCE [LARGE SCALE GENOMIC DNA]</scope>
    <source>
        <strain evidence="10 11">Nm13</strain>
    </source>
</reference>
<dbReference type="OrthoDB" id="4814201at2"/>
<comment type="subcellular location">
    <subcellularLocation>
        <location evidence="1">Cell membrane</location>
        <topology evidence="1">Multi-pass membrane protein</topology>
    </subcellularLocation>
</comment>
<dbReference type="GO" id="GO:0022857">
    <property type="term" value="F:transmembrane transporter activity"/>
    <property type="evidence" value="ECO:0007669"/>
    <property type="project" value="TreeGrafter"/>
</dbReference>
<evidence type="ECO:0000259" key="8">
    <source>
        <dbReference type="Pfam" id="PF02687"/>
    </source>
</evidence>
<dbReference type="PANTHER" id="PTHR30572">
    <property type="entry name" value="MEMBRANE COMPONENT OF TRANSPORTER-RELATED"/>
    <property type="match status" value="1"/>
</dbReference>
<feature type="domain" description="ABC3 transporter permease C-terminal" evidence="8">
    <location>
        <begin position="287"/>
        <end position="400"/>
    </location>
</feature>
<protein>
    <submittedName>
        <fullName evidence="10">Putative ABC transport system permease protein</fullName>
    </submittedName>
</protein>
<feature type="domain" description="MacB-like periplasmic core" evidence="9">
    <location>
        <begin position="21"/>
        <end position="246"/>
    </location>
</feature>